<name>A0A101H182_9BACT</name>
<feature type="domain" description="Beta-ketoacyl synthase-like N-terminal" evidence="2">
    <location>
        <begin position="1"/>
        <end position="83"/>
    </location>
</feature>
<sequence>MRRVAVTGMGIISSIGSNLEEFWESLKLGRSGIDWIDTFDVSEFGSKVAGRVKNFDPISYMEKREAKRTARFVQMAIASASEAY</sequence>
<dbReference type="SUPFAM" id="SSF53901">
    <property type="entry name" value="Thiolase-like"/>
    <property type="match status" value="1"/>
</dbReference>
<proteinExistence type="predicted"/>
<dbReference type="PANTHER" id="PTHR11712">
    <property type="entry name" value="POLYKETIDE SYNTHASE-RELATED"/>
    <property type="match status" value="1"/>
</dbReference>
<dbReference type="GO" id="GO:0005829">
    <property type="term" value="C:cytosol"/>
    <property type="evidence" value="ECO:0007669"/>
    <property type="project" value="TreeGrafter"/>
</dbReference>
<dbReference type="InterPro" id="IPR014030">
    <property type="entry name" value="Ketoacyl_synth_N"/>
</dbReference>
<dbReference type="InterPro" id="IPR000794">
    <property type="entry name" value="Beta-ketoacyl_synthase"/>
</dbReference>
<keyword evidence="1" id="KW-0808">Transferase</keyword>
<evidence type="ECO:0000259" key="2">
    <source>
        <dbReference type="Pfam" id="PF00109"/>
    </source>
</evidence>
<comment type="caution">
    <text evidence="3">The sequence shown here is derived from an EMBL/GenBank/DDBJ whole genome shotgun (WGS) entry which is preliminary data.</text>
</comment>
<evidence type="ECO:0000313" key="4">
    <source>
        <dbReference type="Proteomes" id="UP000054260"/>
    </source>
</evidence>
<dbReference type="PANTHER" id="PTHR11712:SF336">
    <property type="entry name" value="3-OXOACYL-[ACYL-CARRIER-PROTEIN] SYNTHASE, MITOCHONDRIAL"/>
    <property type="match status" value="1"/>
</dbReference>
<evidence type="ECO:0000313" key="3">
    <source>
        <dbReference type="EMBL" id="KUK68498.1"/>
    </source>
</evidence>
<dbReference type="Proteomes" id="UP000054260">
    <property type="component" value="Unassembled WGS sequence"/>
</dbReference>
<dbReference type="GO" id="GO:0006633">
    <property type="term" value="P:fatty acid biosynthetic process"/>
    <property type="evidence" value="ECO:0007669"/>
    <property type="project" value="TreeGrafter"/>
</dbReference>
<gene>
    <name evidence="3" type="ORF">XD86_0155</name>
</gene>
<feature type="non-terminal residue" evidence="3">
    <location>
        <position position="84"/>
    </location>
</feature>
<protein>
    <submittedName>
        <fullName evidence="3">3-oxoacyl-(Acyl-carrier-protein) synthase 2</fullName>
    </submittedName>
</protein>
<reference evidence="4" key="1">
    <citation type="journal article" date="2015" name="MBio">
        <title>Genome-Resolved Metagenomic Analysis Reveals Roles for Candidate Phyla and Other Microbial Community Members in Biogeochemical Transformations in Oil Reservoirs.</title>
        <authorList>
            <person name="Hu P."/>
            <person name="Tom L."/>
            <person name="Singh A."/>
            <person name="Thomas B.C."/>
            <person name="Baker B.J."/>
            <person name="Piceno Y.M."/>
            <person name="Andersen G.L."/>
            <person name="Banfield J.F."/>
        </authorList>
    </citation>
    <scope>NUCLEOTIDE SEQUENCE [LARGE SCALE GENOMIC DNA]</scope>
</reference>
<dbReference type="EMBL" id="LGGH01000010">
    <property type="protein sequence ID" value="KUK68498.1"/>
    <property type="molecule type" value="Genomic_DNA"/>
</dbReference>
<dbReference type="Pfam" id="PF00109">
    <property type="entry name" value="ketoacyl-synt"/>
    <property type="match status" value="1"/>
</dbReference>
<accession>A0A101H182</accession>
<organism evidence="3 4">
    <name type="scientific">Mesotoga infera</name>
    <dbReference type="NCBI Taxonomy" id="1236046"/>
    <lineage>
        <taxon>Bacteria</taxon>
        <taxon>Thermotogati</taxon>
        <taxon>Thermotogota</taxon>
        <taxon>Thermotogae</taxon>
        <taxon>Kosmotogales</taxon>
        <taxon>Kosmotogaceae</taxon>
        <taxon>Mesotoga</taxon>
    </lineage>
</organism>
<dbReference type="Gene3D" id="3.40.47.10">
    <property type="match status" value="1"/>
</dbReference>
<evidence type="ECO:0000256" key="1">
    <source>
        <dbReference type="ARBA" id="ARBA00022679"/>
    </source>
</evidence>
<dbReference type="GO" id="GO:0004315">
    <property type="term" value="F:3-oxoacyl-[acyl-carrier-protein] synthase activity"/>
    <property type="evidence" value="ECO:0007669"/>
    <property type="project" value="TreeGrafter"/>
</dbReference>
<dbReference type="AlphaFoldDB" id="A0A101H182"/>
<dbReference type="InterPro" id="IPR016039">
    <property type="entry name" value="Thiolase-like"/>
</dbReference>